<dbReference type="InterPro" id="IPR010935">
    <property type="entry name" value="SMC_hinge"/>
</dbReference>
<dbReference type="GeneID" id="101890560"/>
<dbReference type="Pfam" id="PF06470">
    <property type="entry name" value="SMC_hinge"/>
    <property type="match status" value="1"/>
</dbReference>
<dbReference type="InterPro" id="IPR024704">
    <property type="entry name" value="SMC"/>
</dbReference>
<organism evidence="5 6">
    <name type="scientific">Musca domestica</name>
    <name type="common">House fly</name>
    <dbReference type="NCBI Taxonomy" id="7370"/>
    <lineage>
        <taxon>Eukaryota</taxon>
        <taxon>Metazoa</taxon>
        <taxon>Ecdysozoa</taxon>
        <taxon>Arthropoda</taxon>
        <taxon>Hexapoda</taxon>
        <taxon>Insecta</taxon>
        <taxon>Pterygota</taxon>
        <taxon>Neoptera</taxon>
        <taxon>Endopterygota</taxon>
        <taxon>Diptera</taxon>
        <taxon>Brachycera</taxon>
        <taxon>Muscomorpha</taxon>
        <taxon>Muscoidea</taxon>
        <taxon>Muscidae</taxon>
        <taxon>Musca</taxon>
    </lineage>
</organism>
<reference evidence="6" key="1">
    <citation type="submission" date="2025-08" db="UniProtKB">
        <authorList>
            <consortium name="RefSeq"/>
        </authorList>
    </citation>
    <scope>IDENTIFICATION</scope>
    <source>
        <strain evidence="6">Aabys</strain>
        <tissue evidence="6">Whole body</tissue>
    </source>
</reference>
<feature type="coiled-coil region" evidence="3">
    <location>
        <begin position="189"/>
        <end position="297"/>
    </location>
</feature>
<dbReference type="Pfam" id="PF02463">
    <property type="entry name" value="SMC_N"/>
    <property type="match status" value="1"/>
</dbReference>
<dbReference type="InterPro" id="IPR036277">
    <property type="entry name" value="SMC_hinge_sf"/>
</dbReference>
<name>A0ABM3ULQ1_MUSDO</name>
<dbReference type="InterPro" id="IPR003395">
    <property type="entry name" value="RecF/RecN/SMC_N"/>
</dbReference>
<dbReference type="Proteomes" id="UP001652621">
    <property type="component" value="Unplaced"/>
</dbReference>
<comment type="subcellular location">
    <subcellularLocation>
        <location evidence="2">Nucleus</location>
    </subcellularLocation>
</comment>
<evidence type="ECO:0000313" key="5">
    <source>
        <dbReference type="Proteomes" id="UP001652621"/>
    </source>
</evidence>
<dbReference type="InterPro" id="IPR027417">
    <property type="entry name" value="P-loop_NTPase"/>
</dbReference>
<feature type="coiled-coil region" evidence="3">
    <location>
        <begin position="800"/>
        <end position="924"/>
    </location>
</feature>
<evidence type="ECO:0000313" key="6">
    <source>
        <dbReference type="RefSeq" id="XP_058974455.1"/>
    </source>
</evidence>
<accession>A0ABM3ULQ1</accession>
<proteinExistence type="inferred from homology"/>
<evidence type="ECO:0000256" key="2">
    <source>
        <dbReference type="PIRNR" id="PIRNR005719"/>
    </source>
</evidence>
<comment type="similarity">
    <text evidence="2">Belongs to the SMC family.</text>
</comment>
<feature type="coiled-coil region" evidence="3">
    <location>
        <begin position="427"/>
        <end position="471"/>
    </location>
</feature>
<dbReference type="Gene3D" id="1.20.1060.20">
    <property type="match status" value="1"/>
</dbReference>
<dbReference type="RefSeq" id="XP_058974455.1">
    <property type="nucleotide sequence ID" value="XM_059118472.1"/>
</dbReference>
<dbReference type="PIRSF" id="PIRSF005719">
    <property type="entry name" value="SMC"/>
    <property type="match status" value="1"/>
</dbReference>
<keyword evidence="1 3" id="KW-0175">Coiled coil</keyword>
<feature type="coiled-coil region" evidence="3">
    <location>
        <begin position="333"/>
        <end position="384"/>
    </location>
</feature>
<keyword evidence="2" id="KW-0539">Nucleus</keyword>
<protein>
    <recommendedName>
        <fullName evidence="2">Structural maintenance of chromosomes protein</fullName>
    </recommendedName>
</protein>
<feature type="coiled-coil region" evidence="3">
    <location>
        <begin position="971"/>
        <end position="998"/>
    </location>
</feature>
<dbReference type="SUPFAM" id="SSF75553">
    <property type="entry name" value="Smc hinge domain"/>
    <property type="match status" value="1"/>
</dbReference>
<evidence type="ECO:0000256" key="3">
    <source>
        <dbReference type="SAM" id="Coils"/>
    </source>
</evidence>
<feature type="domain" description="SMC hinge" evidence="4">
    <location>
        <begin position="541"/>
        <end position="654"/>
    </location>
</feature>
<dbReference type="Gene3D" id="3.40.50.300">
    <property type="entry name" value="P-loop containing nucleotide triphosphate hydrolases"/>
    <property type="match status" value="2"/>
</dbReference>
<keyword evidence="5" id="KW-1185">Reference proteome</keyword>
<evidence type="ECO:0000256" key="1">
    <source>
        <dbReference type="ARBA" id="ARBA00023054"/>
    </source>
</evidence>
<dbReference type="Gene3D" id="3.30.70.1620">
    <property type="match status" value="1"/>
</dbReference>
<dbReference type="SUPFAM" id="SSF52540">
    <property type="entry name" value="P-loop containing nucleoside triphosphate hydrolases"/>
    <property type="match status" value="1"/>
</dbReference>
<evidence type="ECO:0000259" key="4">
    <source>
        <dbReference type="SMART" id="SM00968"/>
    </source>
</evidence>
<dbReference type="SMART" id="SM00968">
    <property type="entry name" value="SMC_hinge"/>
    <property type="match status" value="1"/>
</dbReference>
<feature type="coiled-coil region" evidence="3">
    <location>
        <begin position="686"/>
        <end position="734"/>
    </location>
</feature>
<sequence>MEAAKKLSRSELLKSIDIVVHNISTEEKNRILPENIEVLCKTVLCTYEHFSLYAIQFVLSDEFTHLRPEQRQGLLHEGTGARVISAYVEIIFDNSDNRVPIDKDEIYLRRVIGAKKDQYFLNKKVVPRTEVVNLLESAGFSNSNPYYIVKQGKINQMATAADSYRLKLLREVAGTRVYDERKEESLNILRETEGKLEKISEYLKTIEDRLKTLEEEKEELKEYQKWDKARRILEYIIHETELKETKKALDDIQQQRKTSVDKKKVYNTEIQKAQEKIKEIQKNLKDAKKNVVTTKEERSILLTEQQQLLREKTKLDLTIIDLNDEVQGDNKSKERADQELKKLKVTISEKERELEEVKPKYEAMKRKEEECSRELALKEQKRKELYAKQGRGSQFSSREERDRWIQNELKSISKQIKDKINHHSKLVEDLKKDANAEKDLGKKIEENSTELEQLRYQIDEHNKKYYELKKTKDHYQATRNELWRKETQMTQQLQSHKEELSKTDQALRSMAGKPILNGRDSVRKVLDNFLEKGGQYADIAHAYYGPVIENFSCDKTIYTAVEVTAGNRLFHHIVESDKVGTQILKEMNKLKLPGEVTFMPLNRLQVKNHEYPDDPDSIPMISKLKYDEQHGKALCYIFGKTLICRNLERATELAKSTGLDCVTLDGDQVSSKGSLTGGYFNTSRSRLEMQKKRTELTAQIKDFEKELNKIRNDLKIVENNINAVVSEMQKTETKQGKSKDIFEKVQGEIRLMKEELVRIEKYRTPKERSLAQCKASLDAMNSTKSGLEMELNQELMSTLSVHDQKEIDQLNEDIRKLNQENKEAFTQRMQLEVIKNKLDNLLVNNLFRRRDELIQALQEISVEDRKRKLINCRNELNAAEKRIKKVNQDLEDMEGRVQEAVHMQKSLQIELENWIKTEKEIEEKINEDSKKVEKWAAKENLLLQKIDEYTEKIASLGALPQSDPTYAKMSLKTLFKELEKANQHLKKYNHVNKKALDQFLSFSEQKEKLYKRKEELDIGDEKIRELMQSLEMQKVEAIQFTFKQVAKNFTQVFKKLVPQGAGYLILKTKDNVGDVSDREVANSDAFTGIGIRVSFTGVEAEMREMNQLSGGQKSLVALALIFAIQKCDPAPFYLFDEIDQALDAQHRKAVADMIHELSDKAQFITTTFRPELLENAHKFYGVRFRNKVSHIDCVTREQAKDFVEDDNTHA</sequence>
<gene>
    <name evidence="6" type="primary">LOC101890560</name>
</gene>
<dbReference type="PANTHER" id="PTHR43977">
    <property type="entry name" value="STRUCTURAL MAINTENANCE OF CHROMOSOMES PROTEIN 3"/>
    <property type="match status" value="1"/>
</dbReference>